<keyword evidence="4" id="KW-1185">Reference proteome</keyword>
<organism evidence="3 4">
    <name type="scientific">Actinomadura parmotrematis</name>
    <dbReference type="NCBI Taxonomy" id="2864039"/>
    <lineage>
        <taxon>Bacteria</taxon>
        <taxon>Bacillati</taxon>
        <taxon>Actinomycetota</taxon>
        <taxon>Actinomycetes</taxon>
        <taxon>Streptosporangiales</taxon>
        <taxon>Thermomonosporaceae</taxon>
        <taxon>Actinomadura</taxon>
    </lineage>
</organism>
<sequence>MITKLRAGVGALALGLVLLLAAAALIVFRPPPGTGITVYFAEGIGVYAGSDVRILGVRVGTVDAVRAEGTRVRVRLTVDHGVDVPAGARAVAVAPSLVADRYVQLTPAYTGGATMADGASIPVERTATPMELDKVYASLTKLANDLGPNGLDKDGALSGALGTGAKNLDGNGLALRTTVDGLGKAARTLTGSQKDLFATIDNLQRFTTMLRANDGRVRQAEQQLAGVTGFLAADRENLAGALRALADALGRVQRFVHDNRAALKTNVTKLAGITRTLVAQRASLAEALDVQPLNVDNLLNAYDPATRTLMGRGNLDEMLPLASGAGR</sequence>
<comment type="caution">
    <text evidence="3">The sequence shown here is derived from an EMBL/GenBank/DDBJ whole genome shotgun (WGS) entry which is preliminary data.</text>
</comment>
<dbReference type="NCBIfam" id="TIGR00996">
    <property type="entry name" value="Mtu_fam_mce"/>
    <property type="match status" value="1"/>
</dbReference>
<dbReference type="InterPro" id="IPR024516">
    <property type="entry name" value="Mce_C"/>
</dbReference>
<dbReference type="InterPro" id="IPR005693">
    <property type="entry name" value="Mce"/>
</dbReference>
<dbReference type="Pfam" id="PF11887">
    <property type="entry name" value="Mce4_CUP1"/>
    <property type="match status" value="1"/>
</dbReference>
<evidence type="ECO:0000313" key="3">
    <source>
        <dbReference type="EMBL" id="MBW8481666.1"/>
    </source>
</evidence>
<feature type="domain" description="Mammalian cell entry C-terminal" evidence="2">
    <location>
        <begin position="114"/>
        <end position="288"/>
    </location>
</feature>
<reference evidence="3 4" key="1">
    <citation type="submission" date="2021-07" db="EMBL/GenBank/DDBJ databases">
        <title>Actinomadura sp. PM05-2 isolated from lichen.</title>
        <authorList>
            <person name="Somphong A."/>
            <person name="Phongsopitanun W."/>
            <person name="Tanasupawat S."/>
            <person name="Peongsungnone V."/>
        </authorList>
    </citation>
    <scope>NUCLEOTIDE SEQUENCE [LARGE SCALE GENOMIC DNA]</scope>
    <source>
        <strain evidence="3 4">PM05-2</strain>
    </source>
</reference>
<dbReference type="PANTHER" id="PTHR33371">
    <property type="entry name" value="INTERMEMBRANE PHOSPHOLIPID TRANSPORT SYSTEM BINDING PROTEIN MLAD-RELATED"/>
    <property type="match status" value="1"/>
</dbReference>
<dbReference type="EMBL" id="JAIBOA010000002">
    <property type="protein sequence ID" value="MBW8481666.1"/>
    <property type="molecule type" value="Genomic_DNA"/>
</dbReference>
<name>A0ABS7FMR9_9ACTN</name>
<dbReference type="Pfam" id="PF02470">
    <property type="entry name" value="MlaD"/>
    <property type="match status" value="1"/>
</dbReference>
<protein>
    <submittedName>
        <fullName evidence="3">MCE family protein</fullName>
    </submittedName>
</protein>
<gene>
    <name evidence="3" type="ORF">K1Y72_04730</name>
</gene>
<dbReference type="PANTHER" id="PTHR33371:SF4">
    <property type="entry name" value="INTERMEMBRANE PHOSPHOLIPID TRANSPORT SYSTEM BINDING PROTEIN MLAD"/>
    <property type="match status" value="1"/>
</dbReference>
<feature type="domain" description="Mce/MlaD" evidence="1">
    <location>
        <begin position="33"/>
        <end position="107"/>
    </location>
</feature>
<proteinExistence type="predicted"/>
<dbReference type="InterPro" id="IPR003399">
    <property type="entry name" value="Mce/MlaD"/>
</dbReference>
<dbReference type="InterPro" id="IPR052336">
    <property type="entry name" value="MlaD_Phospholipid_Transporter"/>
</dbReference>
<evidence type="ECO:0000313" key="4">
    <source>
        <dbReference type="Proteomes" id="UP000774570"/>
    </source>
</evidence>
<accession>A0ABS7FMR9</accession>
<evidence type="ECO:0000259" key="2">
    <source>
        <dbReference type="Pfam" id="PF11887"/>
    </source>
</evidence>
<dbReference type="Proteomes" id="UP000774570">
    <property type="component" value="Unassembled WGS sequence"/>
</dbReference>
<evidence type="ECO:0000259" key="1">
    <source>
        <dbReference type="Pfam" id="PF02470"/>
    </source>
</evidence>